<feature type="region of interest" description="Disordered" evidence="4">
    <location>
        <begin position="1"/>
        <end position="55"/>
    </location>
</feature>
<evidence type="ECO:0000313" key="7">
    <source>
        <dbReference type="Proteomes" id="UP001222325"/>
    </source>
</evidence>
<accession>A0AAD6UBL4</accession>
<evidence type="ECO:0000256" key="2">
    <source>
        <dbReference type="ARBA" id="ARBA00023125"/>
    </source>
</evidence>
<feature type="compositionally biased region" description="Basic and acidic residues" evidence="4">
    <location>
        <begin position="131"/>
        <end position="140"/>
    </location>
</feature>
<evidence type="ECO:0000259" key="5">
    <source>
        <dbReference type="PROSITE" id="PS51504"/>
    </source>
</evidence>
<dbReference type="InterPro" id="IPR036388">
    <property type="entry name" value="WH-like_DNA-bd_sf"/>
</dbReference>
<dbReference type="GO" id="GO:0003677">
    <property type="term" value="F:DNA binding"/>
    <property type="evidence" value="ECO:0007669"/>
    <property type="project" value="UniProtKB-KW"/>
</dbReference>
<dbReference type="EMBL" id="JARJCN010000009">
    <property type="protein sequence ID" value="KAJ7098097.1"/>
    <property type="molecule type" value="Genomic_DNA"/>
</dbReference>
<gene>
    <name evidence="6" type="ORF">B0H15DRAFT_824087</name>
</gene>
<dbReference type="SUPFAM" id="SSF46785">
    <property type="entry name" value="Winged helix' DNA-binding domain"/>
    <property type="match status" value="1"/>
</dbReference>
<dbReference type="GO" id="GO:0030527">
    <property type="term" value="F:structural constituent of chromatin"/>
    <property type="evidence" value="ECO:0007669"/>
    <property type="project" value="InterPro"/>
</dbReference>
<keyword evidence="2 3" id="KW-0238">DNA-binding</keyword>
<dbReference type="InterPro" id="IPR005818">
    <property type="entry name" value="Histone_H1/H5_H15"/>
</dbReference>
<comment type="subcellular location">
    <subcellularLocation>
        <location evidence="3">Nucleus</location>
    </subcellularLocation>
</comment>
<sequence>MSSQTSASPAPSSASTPIEAGATTKAVAAKKSSSTGAGLKKSTTKKVATSKATPAHPTWKDIIKECIATSDAPKRQGVSRSAIKKFAEDKYKLSTPANISQLNRAIVSGVEAGIFIQPKGPSGCVKLAPSVKRDVSKENSEPASNSNPKSGAKVAMQSKPPTKAAKTTAAKAPVLAKKSAKPKEKTAVLQVGKKAAPSKAERSKTTATTSKAKKVNAA</sequence>
<comment type="caution">
    <text evidence="6">The sequence shown here is derived from an EMBL/GenBank/DDBJ whole genome shotgun (WGS) entry which is preliminary data.</text>
</comment>
<comment type="similarity">
    <text evidence="3">Belongs to the histone H1/H5 family.</text>
</comment>
<dbReference type="PRINTS" id="PR00624">
    <property type="entry name" value="HISTONEH5"/>
</dbReference>
<feature type="region of interest" description="Disordered" evidence="4">
    <location>
        <begin position="131"/>
        <end position="218"/>
    </location>
</feature>
<proteinExistence type="inferred from homology"/>
<evidence type="ECO:0000313" key="6">
    <source>
        <dbReference type="EMBL" id="KAJ7098097.1"/>
    </source>
</evidence>
<dbReference type="GO" id="GO:0006334">
    <property type="term" value="P:nucleosome assembly"/>
    <property type="evidence" value="ECO:0007669"/>
    <property type="project" value="InterPro"/>
</dbReference>
<dbReference type="Proteomes" id="UP001222325">
    <property type="component" value="Unassembled WGS sequence"/>
</dbReference>
<protein>
    <recommendedName>
        <fullName evidence="1">Histone H1</fullName>
    </recommendedName>
</protein>
<feature type="compositionally biased region" description="Low complexity" evidence="4">
    <location>
        <begin position="1"/>
        <end position="53"/>
    </location>
</feature>
<keyword evidence="7" id="KW-1185">Reference proteome</keyword>
<name>A0AAD6UBL4_9AGAR</name>
<evidence type="ECO:0000256" key="4">
    <source>
        <dbReference type="SAM" id="MobiDB-lite"/>
    </source>
</evidence>
<dbReference type="Gene3D" id="1.10.10.10">
    <property type="entry name" value="Winged helix-like DNA-binding domain superfamily/Winged helix DNA-binding domain"/>
    <property type="match status" value="1"/>
</dbReference>
<feature type="domain" description="H15" evidence="5">
    <location>
        <begin position="55"/>
        <end position="129"/>
    </location>
</feature>
<keyword evidence="3" id="KW-0539">Nucleus</keyword>
<dbReference type="PROSITE" id="PS51504">
    <property type="entry name" value="H15"/>
    <property type="match status" value="1"/>
</dbReference>
<dbReference type="Pfam" id="PF00538">
    <property type="entry name" value="Linker_histone"/>
    <property type="match status" value="1"/>
</dbReference>
<feature type="compositionally biased region" description="Low complexity" evidence="4">
    <location>
        <begin position="159"/>
        <end position="177"/>
    </location>
</feature>
<organism evidence="6 7">
    <name type="scientific">Mycena belliarum</name>
    <dbReference type="NCBI Taxonomy" id="1033014"/>
    <lineage>
        <taxon>Eukaryota</taxon>
        <taxon>Fungi</taxon>
        <taxon>Dikarya</taxon>
        <taxon>Basidiomycota</taxon>
        <taxon>Agaricomycotina</taxon>
        <taxon>Agaricomycetes</taxon>
        <taxon>Agaricomycetidae</taxon>
        <taxon>Agaricales</taxon>
        <taxon>Marasmiineae</taxon>
        <taxon>Mycenaceae</taxon>
        <taxon>Mycena</taxon>
    </lineage>
</organism>
<dbReference type="SMART" id="SM00526">
    <property type="entry name" value="H15"/>
    <property type="match status" value="1"/>
</dbReference>
<dbReference type="AlphaFoldDB" id="A0AAD6UBL4"/>
<keyword evidence="3" id="KW-0158">Chromosome</keyword>
<dbReference type="InterPro" id="IPR036390">
    <property type="entry name" value="WH_DNA-bd_sf"/>
</dbReference>
<reference evidence="6" key="1">
    <citation type="submission" date="2023-03" db="EMBL/GenBank/DDBJ databases">
        <title>Massive genome expansion in bonnet fungi (Mycena s.s.) driven by repeated elements and novel gene families across ecological guilds.</title>
        <authorList>
            <consortium name="Lawrence Berkeley National Laboratory"/>
            <person name="Harder C.B."/>
            <person name="Miyauchi S."/>
            <person name="Viragh M."/>
            <person name="Kuo A."/>
            <person name="Thoen E."/>
            <person name="Andreopoulos B."/>
            <person name="Lu D."/>
            <person name="Skrede I."/>
            <person name="Drula E."/>
            <person name="Henrissat B."/>
            <person name="Morin E."/>
            <person name="Kohler A."/>
            <person name="Barry K."/>
            <person name="LaButti K."/>
            <person name="Morin E."/>
            <person name="Salamov A."/>
            <person name="Lipzen A."/>
            <person name="Mereny Z."/>
            <person name="Hegedus B."/>
            <person name="Baldrian P."/>
            <person name="Stursova M."/>
            <person name="Weitz H."/>
            <person name="Taylor A."/>
            <person name="Grigoriev I.V."/>
            <person name="Nagy L.G."/>
            <person name="Martin F."/>
            <person name="Kauserud H."/>
        </authorList>
    </citation>
    <scope>NUCLEOTIDE SEQUENCE</scope>
    <source>
        <strain evidence="6">CBHHK173m</strain>
    </source>
</reference>
<evidence type="ECO:0000256" key="1">
    <source>
        <dbReference type="ARBA" id="ARBA00020833"/>
    </source>
</evidence>
<dbReference type="InterPro" id="IPR005819">
    <property type="entry name" value="H1/H5"/>
</dbReference>
<evidence type="ECO:0000256" key="3">
    <source>
        <dbReference type="RuleBase" id="RU003894"/>
    </source>
</evidence>
<dbReference type="GO" id="GO:0000786">
    <property type="term" value="C:nucleosome"/>
    <property type="evidence" value="ECO:0007669"/>
    <property type="project" value="InterPro"/>
</dbReference>
<dbReference type="GO" id="GO:0005634">
    <property type="term" value="C:nucleus"/>
    <property type="evidence" value="ECO:0007669"/>
    <property type="project" value="UniProtKB-SubCell"/>
</dbReference>